<feature type="compositionally biased region" description="Basic and acidic residues" evidence="1">
    <location>
        <begin position="1"/>
        <end position="28"/>
    </location>
</feature>
<dbReference type="Proteomes" id="UP000594263">
    <property type="component" value="Unplaced"/>
</dbReference>
<evidence type="ECO:0000256" key="1">
    <source>
        <dbReference type="SAM" id="MobiDB-lite"/>
    </source>
</evidence>
<dbReference type="OMA" id="HVYKGNP"/>
<accession>A0A7N0TD80</accession>
<organism evidence="2 3">
    <name type="scientific">Kalanchoe fedtschenkoi</name>
    <name type="common">Lavender scallops</name>
    <name type="synonym">South American air plant</name>
    <dbReference type="NCBI Taxonomy" id="63787"/>
    <lineage>
        <taxon>Eukaryota</taxon>
        <taxon>Viridiplantae</taxon>
        <taxon>Streptophyta</taxon>
        <taxon>Embryophyta</taxon>
        <taxon>Tracheophyta</taxon>
        <taxon>Spermatophyta</taxon>
        <taxon>Magnoliopsida</taxon>
        <taxon>eudicotyledons</taxon>
        <taxon>Gunneridae</taxon>
        <taxon>Pentapetalae</taxon>
        <taxon>Saxifragales</taxon>
        <taxon>Crassulaceae</taxon>
        <taxon>Kalanchoe</taxon>
    </lineage>
</organism>
<dbReference type="PANTHER" id="PTHR34686:SF5">
    <property type="entry name" value="OS05G0451300 PROTEIN"/>
    <property type="match status" value="1"/>
</dbReference>
<dbReference type="AlphaFoldDB" id="A0A7N0TD80"/>
<evidence type="ECO:0000313" key="2">
    <source>
        <dbReference type="EnsemblPlants" id="Kaladp0033s0052.1.v1.1"/>
    </source>
</evidence>
<reference evidence="2" key="1">
    <citation type="submission" date="2021-01" db="UniProtKB">
        <authorList>
            <consortium name="EnsemblPlants"/>
        </authorList>
    </citation>
    <scope>IDENTIFICATION</scope>
</reference>
<sequence length="171" mass="19347">MDSRPNRSDAHLSKEDEVRVEEETRDYFEGIAPKRHTKPQRSEPNSTQYHDDCTDDNSSPELAEFQRLQGNPEKLVYTAGSKEQAEEEFTETDYYKDLNCVDKHHHTTGTGFISIANPFTDGFKLVPDSDTDLHPSYRGNPATNDWIPSLVAQVITLSFFSFSGISLTVSL</sequence>
<proteinExistence type="predicted"/>
<name>A0A7N0TD80_KALFE</name>
<keyword evidence="3" id="KW-1185">Reference proteome</keyword>
<dbReference type="EnsemblPlants" id="Kaladp0033s0052.1.v1.1">
    <property type="protein sequence ID" value="Kaladp0033s0052.1.v1.1"/>
    <property type="gene ID" value="Kaladp0033s0052.v1.1"/>
</dbReference>
<evidence type="ECO:0008006" key="4">
    <source>
        <dbReference type="Google" id="ProtNLM"/>
    </source>
</evidence>
<feature type="region of interest" description="Disordered" evidence="1">
    <location>
        <begin position="1"/>
        <end position="61"/>
    </location>
</feature>
<evidence type="ECO:0000313" key="3">
    <source>
        <dbReference type="Proteomes" id="UP000594263"/>
    </source>
</evidence>
<protein>
    <recommendedName>
        <fullName evidence="4">Maternal effect embryo arrest 59</fullName>
    </recommendedName>
</protein>
<dbReference type="PANTHER" id="PTHR34686">
    <property type="entry name" value="MATERNAL EFFECT EMBRYO ARREST PROTEIN"/>
    <property type="match status" value="1"/>
</dbReference>
<dbReference type="Gramene" id="Kaladp0033s0052.1.v1.1">
    <property type="protein sequence ID" value="Kaladp0033s0052.1.v1.1"/>
    <property type="gene ID" value="Kaladp0033s0052.v1.1"/>
</dbReference>